<evidence type="ECO:0000313" key="9">
    <source>
        <dbReference type="Proteomes" id="UP000066480"/>
    </source>
</evidence>
<dbReference type="GO" id="GO:0005886">
    <property type="term" value="C:plasma membrane"/>
    <property type="evidence" value="ECO:0007669"/>
    <property type="project" value="UniProtKB-SubCell"/>
</dbReference>
<evidence type="ECO:0000256" key="4">
    <source>
        <dbReference type="ARBA" id="ARBA00022692"/>
    </source>
</evidence>
<feature type="transmembrane region" description="Helical" evidence="7">
    <location>
        <begin position="182"/>
        <end position="202"/>
    </location>
</feature>
<feature type="transmembrane region" description="Helical" evidence="7">
    <location>
        <begin position="373"/>
        <end position="392"/>
    </location>
</feature>
<name>A0A0K1JGT6_9MICO</name>
<protein>
    <submittedName>
        <fullName evidence="8">Uncharacterized protein</fullName>
    </submittedName>
</protein>
<feature type="transmembrane region" description="Helical" evidence="7">
    <location>
        <begin position="125"/>
        <end position="144"/>
    </location>
</feature>
<feature type="transmembrane region" description="Helical" evidence="7">
    <location>
        <begin position="398"/>
        <end position="418"/>
    </location>
</feature>
<comment type="subcellular location">
    <subcellularLocation>
        <location evidence="1">Cell membrane</location>
        <topology evidence="1">Multi-pass membrane protein</topology>
    </subcellularLocation>
</comment>
<dbReference type="Pfam" id="PF13440">
    <property type="entry name" value="Polysacc_synt_3"/>
    <property type="match status" value="1"/>
</dbReference>
<evidence type="ECO:0000256" key="6">
    <source>
        <dbReference type="ARBA" id="ARBA00023136"/>
    </source>
</evidence>
<keyword evidence="6 7" id="KW-0472">Membrane</keyword>
<dbReference type="InterPro" id="IPR050833">
    <property type="entry name" value="Poly_Biosynth_Transport"/>
</dbReference>
<keyword evidence="9" id="KW-1185">Reference proteome</keyword>
<dbReference type="KEGG" id="lmoi:VV02_08815"/>
<reference evidence="8 9" key="1">
    <citation type="submission" date="2015-03" db="EMBL/GenBank/DDBJ databases">
        <title>Luteipulveratus halotolerans sp. nov., a novel actinobacterium (Dermacoccaceae) from Sarawak, Malaysia.</title>
        <authorList>
            <person name="Juboi H."/>
            <person name="Basik A."/>
            <person name="Shamsul S.S."/>
            <person name="Arnold P."/>
            <person name="Schmitt E.K."/>
            <person name="Sanglier J.-J."/>
            <person name="Yeo T."/>
        </authorList>
    </citation>
    <scope>NUCLEOTIDE SEQUENCE [LARGE SCALE GENOMIC DNA]</scope>
    <source>
        <strain evidence="8 9">MN07-A0370</strain>
    </source>
</reference>
<evidence type="ECO:0000256" key="5">
    <source>
        <dbReference type="ARBA" id="ARBA00022989"/>
    </source>
</evidence>
<feature type="transmembrane region" description="Helical" evidence="7">
    <location>
        <begin position="335"/>
        <end position="361"/>
    </location>
</feature>
<dbReference type="Proteomes" id="UP000066480">
    <property type="component" value="Chromosome"/>
</dbReference>
<proteinExistence type="inferred from homology"/>
<keyword evidence="5 7" id="KW-1133">Transmembrane helix</keyword>
<accession>A0A0K1JGT6</accession>
<evidence type="ECO:0000256" key="2">
    <source>
        <dbReference type="ARBA" id="ARBA00007430"/>
    </source>
</evidence>
<dbReference type="EMBL" id="CP011112">
    <property type="protein sequence ID" value="AKU15932.1"/>
    <property type="molecule type" value="Genomic_DNA"/>
</dbReference>
<evidence type="ECO:0000256" key="3">
    <source>
        <dbReference type="ARBA" id="ARBA00022475"/>
    </source>
</evidence>
<dbReference type="RefSeq" id="WP_052591012.1">
    <property type="nucleotide sequence ID" value="NZ_CP011112.1"/>
</dbReference>
<feature type="transmembrane region" description="Helical" evidence="7">
    <location>
        <begin position="425"/>
        <end position="449"/>
    </location>
</feature>
<feature type="transmembrane region" description="Helical" evidence="7">
    <location>
        <begin position="50"/>
        <end position="69"/>
    </location>
</feature>
<comment type="similarity">
    <text evidence="2">Belongs to the polysaccharide synthase family.</text>
</comment>
<dbReference type="OrthoDB" id="9770347at2"/>
<feature type="transmembrane region" description="Helical" evidence="7">
    <location>
        <begin position="222"/>
        <end position="239"/>
    </location>
</feature>
<feature type="transmembrane region" description="Helical" evidence="7">
    <location>
        <begin position="90"/>
        <end position="113"/>
    </location>
</feature>
<sequence length="496" mass="52980">MSDETTGAPEVDEGRHVTSAVVARGAKHTAASQIVTQTVRFGTNIVLARLLTPNDFGVVAIALVVTALLDQLKDMGTGSALIQRPKVDDTLLNAVFYLNVVLGLALAVGLFAGAEPLAATLGNSAAAPAMRGFAFVTLVTSLGQIHHSLLRRDLRFFEIAVVTCVGAVATAAVAVTSALAGLTFWALVLGAAAGAVVSTGMVWRYDRWRPSLNVDVRSLRSIWGYSFNLFLSNLVFFFFTQADKVIVSSAFGAAPLGAYSMAQRTIASPMQSVSSVVDEVTFPAFSRRQDDNESLRSGFIRSSRVIAFATFPLMGGLAALATPTVHVVFGAKWDQLIPLIWVLGPICAVLSVTSTSSQLLLAKGRSDWSFRWGLVYSVLLVGAELIGVHWGLVGVAAAYAIGNIVLIPFGLIMTFHLIGLRLRDYLLALVSQLLITLGMVACVLAAAFVMRRLGSPEWLELIVGLLVGVGAYAGLVLWRKPPAWRELRVILRERAA</sequence>
<evidence type="ECO:0000256" key="7">
    <source>
        <dbReference type="SAM" id="Phobius"/>
    </source>
</evidence>
<feature type="transmembrane region" description="Helical" evidence="7">
    <location>
        <begin position="156"/>
        <end position="176"/>
    </location>
</feature>
<evidence type="ECO:0000256" key="1">
    <source>
        <dbReference type="ARBA" id="ARBA00004651"/>
    </source>
</evidence>
<feature type="transmembrane region" description="Helical" evidence="7">
    <location>
        <begin position="305"/>
        <end position="329"/>
    </location>
</feature>
<dbReference type="CDD" id="cd13127">
    <property type="entry name" value="MATE_tuaB_like"/>
    <property type="match status" value="1"/>
</dbReference>
<feature type="transmembrane region" description="Helical" evidence="7">
    <location>
        <begin position="245"/>
        <end position="262"/>
    </location>
</feature>
<organism evidence="8 9">
    <name type="scientific">Luteipulveratus mongoliensis</name>
    <dbReference type="NCBI Taxonomy" id="571913"/>
    <lineage>
        <taxon>Bacteria</taxon>
        <taxon>Bacillati</taxon>
        <taxon>Actinomycetota</taxon>
        <taxon>Actinomycetes</taxon>
        <taxon>Micrococcales</taxon>
        <taxon>Dermacoccaceae</taxon>
        <taxon>Luteipulveratus</taxon>
    </lineage>
</organism>
<dbReference type="STRING" id="571913.VV02_08815"/>
<evidence type="ECO:0000313" key="8">
    <source>
        <dbReference type="EMBL" id="AKU15932.1"/>
    </source>
</evidence>
<feature type="transmembrane region" description="Helical" evidence="7">
    <location>
        <begin position="461"/>
        <end position="478"/>
    </location>
</feature>
<keyword evidence="3" id="KW-1003">Cell membrane</keyword>
<keyword evidence="4 7" id="KW-0812">Transmembrane</keyword>
<dbReference type="PANTHER" id="PTHR30250:SF10">
    <property type="entry name" value="LIPOPOLYSACCHARIDE BIOSYNTHESIS PROTEIN WZXC"/>
    <property type="match status" value="1"/>
</dbReference>
<gene>
    <name evidence="8" type="ORF">VV02_08815</name>
</gene>
<dbReference type="AlphaFoldDB" id="A0A0K1JGT6"/>
<dbReference type="PANTHER" id="PTHR30250">
    <property type="entry name" value="PST FAMILY PREDICTED COLANIC ACID TRANSPORTER"/>
    <property type="match status" value="1"/>
</dbReference>